<dbReference type="EMBL" id="CP101527">
    <property type="protein sequence ID" value="UZW74946.1"/>
    <property type="molecule type" value="Genomic_DNA"/>
</dbReference>
<dbReference type="GO" id="GO:0005886">
    <property type="term" value="C:plasma membrane"/>
    <property type="evidence" value="ECO:0007669"/>
    <property type="project" value="UniProtKB-SubCell"/>
</dbReference>
<feature type="domain" description="EamA" evidence="7">
    <location>
        <begin position="152"/>
        <end position="281"/>
    </location>
</feature>
<evidence type="ECO:0000256" key="4">
    <source>
        <dbReference type="ARBA" id="ARBA00022989"/>
    </source>
</evidence>
<feature type="transmembrane region" description="Helical" evidence="6">
    <location>
        <begin position="210"/>
        <end position="231"/>
    </location>
</feature>
<dbReference type="KEGG" id="asem:NNL22_18290"/>
<protein>
    <submittedName>
        <fullName evidence="8">DMT family transporter</fullName>
    </submittedName>
</protein>
<dbReference type="Pfam" id="PF00892">
    <property type="entry name" value="EamA"/>
    <property type="match status" value="2"/>
</dbReference>
<evidence type="ECO:0000256" key="6">
    <source>
        <dbReference type="SAM" id="Phobius"/>
    </source>
</evidence>
<dbReference type="InterPro" id="IPR000620">
    <property type="entry name" value="EamA_dom"/>
</dbReference>
<feature type="domain" description="EamA" evidence="7">
    <location>
        <begin position="6"/>
        <end position="138"/>
    </location>
</feature>
<keyword evidence="9" id="KW-1185">Reference proteome</keyword>
<feature type="transmembrane region" description="Helical" evidence="6">
    <location>
        <begin position="181"/>
        <end position="204"/>
    </location>
</feature>
<keyword evidence="2" id="KW-1003">Cell membrane</keyword>
<keyword evidence="3 6" id="KW-0812">Transmembrane</keyword>
<proteinExistence type="predicted"/>
<dbReference type="AlphaFoldDB" id="A0A9E8KJE1"/>
<accession>A0A9E8KJE1</accession>
<evidence type="ECO:0000256" key="1">
    <source>
        <dbReference type="ARBA" id="ARBA00004651"/>
    </source>
</evidence>
<organism evidence="8 9">
    <name type="scientific">Alkalimarinus sediminis</name>
    <dbReference type="NCBI Taxonomy" id="1632866"/>
    <lineage>
        <taxon>Bacteria</taxon>
        <taxon>Pseudomonadati</taxon>
        <taxon>Pseudomonadota</taxon>
        <taxon>Gammaproteobacteria</taxon>
        <taxon>Alteromonadales</taxon>
        <taxon>Alteromonadaceae</taxon>
        <taxon>Alkalimarinus</taxon>
    </lineage>
</organism>
<gene>
    <name evidence="8" type="ORF">NNL22_18290</name>
</gene>
<name>A0A9E8KJE1_9ALTE</name>
<evidence type="ECO:0000256" key="2">
    <source>
        <dbReference type="ARBA" id="ARBA00022475"/>
    </source>
</evidence>
<feature type="transmembrane region" description="Helical" evidence="6">
    <location>
        <begin position="243"/>
        <end position="263"/>
    </location>
</feature>
<reference evidence="8" key="1">
    <citation type="submission" date="2022-07" db="EMBL/GenBank/DDBJ databases">
        <title>Alkalimarinus sp. nov., isolated from gut of a Alitta virens.</title>
        <authorList>
            <person name="Yang A.I."/>
            <person name="Shin N.-R."/>
        </authorList>
    </citation>
    <scope>NUCLEOTIDE SEQUENCE</scope>
    <source>
        <strain evidence="8">FA028</strain>
    </source>
</reference>
<evidence type="ECO:0000313" key="8">
    <source>
        <dbReference type="EMBL" id="UZW74946.1"/>
    </source>
</evidence>
<keyword evidence="4 6" id="KW-1133">Transmembrane helix</keyword>
<feature type="transmembrane region" description="Helical" evidence="6">
    <location>
        <begin position="37"/>
        <end position="55"/>
    </location>
</feature>
<feature type="transmembrane region" description="Helical" evidence="6">
    <location>
        <begin position="7"/>
        <end position="25"/>
    </location>
</feature>
<evidence type="ECO:0000259" key="7">
    <source>
        <dbReference type="Pfam" id="PF00892"/>
    </source>
</evidence>
<evidence type="ECO:0000313" key="9">
    <source>
        <dbReference type="Proteomes" id="UP001164472"/>
    </source>
</evidence>
<feature type="transmembrane region" description="Helical" evidence="6">
    <location>
        <begin position="269"/>
        <end position="287"/>
    </location>
</feature>
<dbReference type="Proteomes" id="UP001164472">
    <property type="component" value="Chromosome"/>
</dbReference>
<evidence type="ECO:0000256" key="3">
    <source>
        <dbReference type="ARBA" id="ARBA00022692"/>
    </source>
</evidence>
<dbReference type="InterPro" id="IPR050638">
    <property type="entry name" value="AA-Vitamin_Transporters"/>
</dbReference>
<dbReference type="RefSeq" id="WP_251810373.1">
    <property type="nucleotide sequence ID" value="NZ_CP101527.1"/>
</dbReference>
<dbReference type="PANTHER" id="PTHR32322">
    <property type="entry name" value="INNER MEMBRANE TRANSPORTER"/>
    <property type="match status" value="1"/>
</dbReference>
<feature type="transmembrane region" description="Helical" evidence="6">
    <location>
        <begin position="67"/>
        <end position="84"/>
    </location>
</feature>
<dbReference type="InterPro" id="IPR037185">
    <property type="entry name" value="EmrE-like"/>
</dbReference>
<feature type="transmembrane region" description="Helical" evidence="6">
    <location>
        <begin position="151"/>
        <end position="169"/>
    </location>
</feature>
<evidence type="ECO:0000256" key="5">
    <source>
        <dbReference type="ARBA" id="ARBA00023136"/>
    </source>
</evidence>
<sequence>MQPQTKGFLFATLGSLSAALFFVPYKKALETTDPQTYLLAVYIIGFLFSLIGSAAKKNTIKINKTTLWGALLFAVLSVVGNYAIGRSMEGIDPSVTVLITRTQVIMVLFMGWLFLREEMVKFLIPGALTAFTGFFLMSYNDNFTLDGEVVFYLWALMAALCFGVSQVVLKSIIHDIEPVTLNFLRLLMGCVFIASIPGVVSEIVKIGADIWWYAAASAFFGPLISRLSYMYSVRYIPVSQSTLFIMLSPVFTAILSWVFLGLFPTVQQMIGGAIVMLGIVMPVLYLLQKGSKSEA</sequence>
<keyword evidence="5 6" id="KW-0472">Membrane</keyword>
<dbReference type="SUPFAM" id="SSF103481">
    <property type="entry name" value="Multidrug resistance efflux transporter EmrE"/>
    <property type="match status" value="2"/>
</dbReference>
<comment type="subcellular location">
    <subcellularLocation>
        <location evidence="1">Cell membrane</location>
        <topology evidence="1">Multi-pass membrane protein</topology>
    </subcellularLocation>
</comment>
<feature type="transmembrane region" description="Helical" evidence="6">
    <location>
        <begin position="96"/>
        <end position="115"/>
    </location>
</feature>
<feature type="transmembrane region" description="Helical" evidence="6">
    <location>
        <begin position="122"/>
        <end position="139"/>
    </location>
</feature>
<dbReference type="PANTHER" id="PTHR32322:SF18">
    <property type="entry name" value="S-ADENOSYLMETHIONINE_S-ADENOSYLHOMOCYSTEINE TRANSPORTER"/>
    <property type="match status" value="1"/>
</dbReference>